<feature type="compositionally biased region" description="Polar residues" evidence="1">
    <location>
        <begin position="1"/>
        <end position="18"/>
    </location>
</feature>
<accession>A0A4U3M0V1</accession>
<reference evidence="3 4" key="1">
    <citation type="submission" date="2019-04" db="EMBL/GenBank/DDBJ databases">
        <title>Kribbella sp. NEAU-THZ 27 nov., a novel actinomycete isolated from soil.</title>
        <authorList>
            <person name="Duan L."/>
        </authorList>
    </citation>
    <scope>NUCLEOTIDE SEQUENCE [LARGE SCALE GENOMIC DNA]</scope>
    <source>
        <strain evidence="4">NEAU-THZ27</strain>
    </source>
</reference>
<feature type="region of interest" description="Disordered" evidence="1">
    <location>
        <begin position="1"/>
        <end position="25"/>
    </location>
</feature>
<sequence>MWRITSRSPPASQVRCSPSQPPANTRIARQNDLRRLGAQPRMRIRFKHSTDNHSFDPIGHTGLMIRSVRELPTVPGVYRFRDDAGKVLYIGRARNLRRRVQSYWVNVGDRPHLARMVRRIARVEGVSCDSEHEAAWLERNLLEHSKPRWNRIEGGAEVVGYIRLSSGSKPGLRFEHTVTGPSPHFGPYLGGLRIRQAISGLHRVLPLQYTVEGDGSAEEFGRLFGIGPGDREALARTAIAVLQRDPAAVATLREELVRRRDRASAELRYEFAAKVQGELEALDWIVAEQKVAWLEPTDVDVYGWADGVLVRFELRGGRMCTWTVRAVHEATARERVAATPELWRTFARRNAELAARLLKVTS</sequence>
<gene>
    <name evidence="3" type="ORF">FDA38_03545</name>
</gene>
<dbReference type="CDD" id="cd10434">
    <property type="entry name" value="GIY-YIG_UvrC_Cho"/>
    <property type="match status" value="1"/>
</dbReference>
<organism evidence="3 4">
    <name type="scientific">Kribbella jiaozuonensis</name>
    <dbReference type="NCBI Taxonomy" id="2575441"/>
    <lineage>
        <taxon>Bacteria</taxon>
        <taxon>Bacillati</taxon>
        <taxon>Actinomycetota</taxon>
        <taxon>Actinomycetes</taxon>
        <taxon>Propionibacteriales</taxon>
        <taxon>Kribbellaceae</taxon>
        <taxon>Kribbella</taxon>
    </lineage>
</organism>
<dbReference type="GO" id="GO:0006289">
    <property type="term" value="P:nucleotide-excision repair"/>
    <property type="evidence" value="ECO:0007669"/>
    <property type="project" value="InterPro"/>
</dbReference>
<dbReference type="InterPro" id="IPR047296">
    <property type="entry name" value="GIY-YIG_UvrC_Cho"/>
</dbReference>
<evidence type="ECO:0000256" key="1">
    <source>
        <dbReference type="SAM" id="MobiDB-lite"/>
    </source>
</evidence>
<dbReference type="SMART" id="SM00465">
    <property type="entry name" value="GIYc"/>
    <property type="match status" value="1"/>
</dbReference>
<dbReference type="Gene3D" id="3.40.1440.10">
    <property type="entry name" value="GIY-YIG endonuclease"/>
    <property type="match status" value="1"/>
</dbReference>
<dbReference type="EMBL" id="SZPZ01000001">
    <property type="protein sequence ID" value="TKK81910.1"/>
    <property type="molecule type" value="Genomic_DNA"/>
</dbReference>
<dbReference type="Pfam" id="PF01541">
    <property type="entry name" value="GIY-YIG"/>
    <property type="match status" value="1"/>
</dbReference>
<dbReference type="SUPFAM" id="SSF82771">
    <property type="entry name" value="GIY-YIG endonuclease"/>
    <property type="match status" value="1"/>
</dbReference>
<dbReference type="AlphaFoldDB" id="A0A4U3M0V1"/>
<keyword evidence="4" id="KW-1185">Reference proteome</keyword>
<dbReference type="InterPro" id="IPR050066">
    <property type="entry name" value="UvrABC_protein_C"/>
</dbReference>
<name>A0A4U3M0V1_9ACTN</name>
<dbReference type="PROSITE" id="PS50164">
    <property type="entry name" value="GIY_YIG"/>
    <property type="match status" value="1"/>
</dbReference>
<proteinExistence type="predicted"/>
<evidence type="ECO:0000313" key="3">
    <source>
        <dbReference type="EMBL" id="TKK81910.1"/>
    </source>
</evidence>
<comment type="caution">
    <text evidence="3">The sequence shown here is derived from an EMBL/GenBank/DDBJ whole genome shotgun (WGS) entry which is preliminary data.</text>
</comment>
<dbReference type="OrthoDB" id="9804933at2"/>
<dbReference type="PANTHER" id="PTHR30562:SF1">
    <property type="entry name" value="UVRABC SYSTEM PROTEIN C"/>
    <property type="match status" value="1"/>
</dbReference>
<dbReference type="InterPro" id="IPR035901">
    <property type="entry name" value="GIY-YIG_endonuc_sf"/>
</dbReference>
<evidence type="ECO:0000259" key="2">
    <source>
        <dbReference type="PROSITE" id="PS50164"/>
    </source>
</evidence>
<protein>
    <recommendedName>
        <fullName evidence="2">GIY-YIG domain-containing protein</fullName>
    </recommendedName>
</protein>
<feature type="domain" description="GIY-YIG" evidence="2">
    <location>
        <begin position="73"/>
        <end position="151"/>
    </location>
</feature>
<dbReference type="Proteomes" id="UP000305836">
    <property type="component" value="Unassembled WGS sequence"/>
</dbReference>
<evidence type="ECO:0000313" key="4">
    <source>
        <dbReference type="Proteomes" id="UP000305836"/>
    </source>
</evidence>
<dbReference type="PANTHER" id="PTHR30562">
    <property type="entry name" value="UVRC/OXIDOREDUCTASE"/>
    <property type="match status" value="1"/>
</dbReference>
<dbReference type="GO" id="GO:0009380">
    <property type="term" value="C:excinuclease repair complex"/>
    <property type="evidence" value="ECO:0007669"/>
    <property type="project" value="TreeGrafter"/>
</dbReference>
<dbReference type="InterPro" id="IPR000305">
    <property type="entry name" value="GIY-YIG_endonuc"/>
</dbReference>